<protein>
    <submittedName>
        <fullName evidence="2">Uncharacterized protein</fullName>
    </submittedName>
</protein>
<dbReference type="AlphaFoldDB" id="A0A9Q0N3V1"/>
<keyword evidence="3" id="KW-1185">Reference proteome</keyword>
<organism evidence="2 3">
    <name type="scientific">Pseudolycoriella hygida</name>
    <dbReference type="NCBI Taxonomy" id="35572"/>
    <lineage>
        <taxon>Eukaryota</taxon>
        <taxon>Metazoa</taxon>
        <taxon>Ecdysozoa</taxon>
        <taxon>Arthropoda</taxon>
        <taxon>Hexapoda</taxon>
        <taxon>Insecta</taxon>
        <taxon>Pterygota</taxon>
        <taxon>Neoptera</taxon>
        <taxon>Endopterygota</taxon>
        <taxon>Diptera</taxon>
        <taxon>Nematocera</taxon>
        <taxon>Sciaroidea</taxon>
        <taxon>Sciaridae</taxon>
        <taxon>Pseudolycoriella</taxon>
    </lineage>
</organism>
<name>A0A9Q0N3V1_9DIPT</name>
<gene>
    <name evidence="2" type="ORF">Bhyg_08013</name>
</gene>
<dbReference type="EMBL" id="WJQU01000002">
    <property type="protein sequence ID" value="KAJ6643057.1"/>
    <property type="molecule type" value="Genomic_DNA"/>
</dbReference>
<feature type="region of interest" description="Disordered" evidence="1">
    <location>
        <begin position="113"/>
        <end position="165"/>
    </location>
</feature>
<sequence>MHLLGHWIISENLIDKFIGVYMPCQRKASFSTEYSYCYNSNIGFKSDNRIYIKENLTPSNYRIFRACAAAKRTNQLTKYYTRDGLCYVTLPLSESPVVVRSLHYLNEILGTKPAEDSAQSQPHSNKRKRDNEHNNNQQLLTRSKKRRNQRKCAQLPQPLTDGLQN</sequence>
<reference evidence="2" key="1">
    <citation type="submission" date="2022-07" db="EMBL/GenBank/DDBJ databases">
        <authorList>
            <person name="Trinca V."/>
            <person name="Uliana J.V.C."/>
            <person name="Torres T.T."/>
            <person name="Ward R.J."/>
            <person name="Monesi N."/>
        </authorList>
    </citation>
    <scope>NUCLEOTIDE SEQUENCE</scope>
    <source>
        <strain evidence="2">HSMRA1968</strain>
        <tissue evidence="2">Whole embryos</tissue>
    </source>
</reference>
<evidence type="ECO:0000313" key="2">
    <source>
        <dbReference type="EMBL" id="KAJ6643057.1"/>
    </source>
</evidence>
<evidence type="ECO:0000313" key="3">
    <source>
        <dbReference type="Proteomes" id="UP001151699"/>
    </source>
</evidence>
<accession>A0A9Q0N3V1</accession>
<comment type="caution">
    <text evidence="2">The sequence shown here is derived from an EMBL/GenBank/DDBJ whole genome shotgun (WGS) entry which is preliminary data.</text>
</comment>
<evidence type="ECO:0000256" key="1">
    <source>
        <dbReference type="SAM" id="MobiDB-lite"/>
    </source>
</evidence>
<dbReference type="OrthoDB" id="340346at2759"/>
<dbReference type="Proteomes" id="UP001151699">
    <property type="component" value="Chromosome B"/>
</dbReference>
<proteinExistence type="predicted"/>